<sequence length="247" mass="26514">MTIITNQTAIVTGAGQGLGLAIANELLSTGKRVAFVDVDQNLLDSIREKQGNDHSLFIQADVSRIGDIKSCINTVIEAWGRVDILVNNAGVRRETVIEEITEEEWNQIISVNLGGTFFFSQSVLEIMKQQGKGRIINISSLAGQNGPLTSGAHYCASKAGQIALTKVFARSVADKGITVNAIAPAAIETPELYKADLSKLENMKKGIPVQRFGLSEEVAKLTAFLVSEDSGYITGATYDINGGLLMR</sequence>
<dbReference type="AlphaFoldDB" id="A0AA95MXB9"/>
<dbReference type="SUPFAM" id="SSF51735">
    <property type="entry name" value="NAD(P)-binding Rossmann-fold domains"/>
    <property type="match status" value="1"/>
</dbReference>
<dbReference type="NCBIfam" id="NF009466">
    <property type="entry name" value="PRK12826.1-2"/>
    <property type="match status" value="1"/>
</dbReference>
<dbReference type="InterPro" id="IPR036291">
    <property type="entry name" value="NAD(P)-bd_dom_sf"/>
</dbReference>
<dbReference type="InterPro" id="IPR002347">
    <property type="entry name" value="SDR_fam"/>
</dbReference>
<name>A0AA95MXB9_9BACI</name>
<evidence type="ECO:0000256" key="1">
    <source>
        <dbReference type="ARBA" id="ARBA00006484"/>
    </source>
</evidence>
<keyword evidence="4" id="KW-1185">Reference proteome</keyword>
<proteinExistence type="inferred from homology"/>
<dbReference type="PRINTS" id="PR00080">
    <property type="entry name" value="SDRFAMILY"/>
</dbReference>
<gene>
    <name evidence="3" type="ORF">QNH39_24765</name>
</gene>
<dbReference type="PANTHER" id="PTHR42879">
    <property type="entry name" value="3-OXOACYL-(ACYL-CARRIER-PROTEIN) REDUCTASE"/>
    <property type="match status" value="1"/>
</dbReference>
<dbReference type="GO" id="GO:0016491">
    <property type="term" value="F:oxidoreductase activity"/>
    <property type="evidence" value="ECO:0007669"/>
    <property type="project" value="UniProtKB-KW"/>
</dbReference>
<evidence type="ECO:0000313" key="3">
    <source>
        <dbReference type="EMBL" id="WHY89136.1"/>
    </source>
</evidence>
<dbReference type="Proteomes" id="UP001178288">
    <property type="component" value="Chromosome"/>
</dbReference>
<comment type="similarity">
    <text evidence="1">Belongs to the short-chain dehydrogenases/reductases (SDR) family.</text>
</comment>
<dbReference type="KEGG" id="nnv:QNH39_24765"/>
<reference evidence="3" key="1">
    <citation type="submission" date="2023-05" db="EMBL/GenBank/DDBJ databases">
        <title>Comparative genomics of Bacillaceae isolates and their secondary metabolite potential.</title>
        <authorList>
            <person name="Song L."/>
            <person name="Nielsen L.J."/>
            <person name="Mohite O."/>
            <person name="Xu X."/>
            <person name="Weber T."/>
            <person name="Kovacs A.T."/>
        </authorList>
    </citation>
    <scope>NUCLEOTIDE SEQUENCE</scope>
    <source>
        <strain evidence="3">XLM17</strain>
    </source>
</reference>
<dbReference type="FunFam" id="3.40.50.720:FF:000173">
    <property type="entry name" value="3-oxoacyl-[acyl-carrier protein] reductase"/>
    <property type="match status" value="1"/>
</dbReference>
<organism evidence="3 4">
    <name type="scientific">Neobacillus novalis</name>
    <dbReference type="NCBI Taxonomy" id="220687"/>
    <lineage>
        <taxon>Bacteria</taxon>
        <taxon>Bacillati</taxon>
        <taxon>Bacillota</taxon>
        <taxon>Bacilli</taxon>
        <taxon>Bacillales</taxon>
        <taxon>Bacillaceae</taxon>
        <taxon>Neobacillus</taxon>
    </lineage>
</organism>
<dbReference type="Pfam" id="PF13561">
    <property type="entry name" value="adh_short_C2"/>
    <property type="match status" value="1"/>
</dbReference>
<protein>
    <submittedName>
        <fullName evidence="3">SDR family NAD(P)-dependent oxidoreductase</fullName>
    </submittedName>
</protein>
<dbReference type="PRINTS" id="PR00081">
    <property type="entry name" value="GDHRDH"/>
</dbReference>
<dbReference type="PANTHER" id="PTHR42879:SF2">
    <property type="entry name" value="3-OXOACYL-[ACYL-CARRIER-PROTEIN] REDUCTASE FABG"/>
    <property type="match status" value="1"/>
</dbReference>
<evidence type="ECO:0000256" key="2">
    <source>
        <dbReference type="ARBA" id="ARBA00023002"/>
    </source>
</evidence>
<dbReference type="Gene3D" id="3.40.50.720">
    <property type="entry name" value="NAD(P)-binding Rossmann-like Domain"/>
    <property type="match status" value="1"/>
</dbReference>
<dbReference type="InterPro" id="IPR050259">
    <property type="entry name" value="SDR"/>
</dbReference>
<dbReference type="EMBL" id="CP126114">
    <property type="protein sequence ID" value="WHY89136.1"/>
    <property type="molecule type" value="Genomic_DNA"/>
</dbReference>
<accession>A0AA95MXB9</accession>
<evidence type="ECO:0000313" key="4">
    <source>
        <dbReference type="Proteomes" id="UP001178288"/>
    </source>
</evidence>
<keyword evidence="2" id="KW-0560">Oxidoreductase</keyword>